<keyword evidence="7" id="KW-0067">ATP-binding</keyword>
<dbReference type="Proteomes" id="UP000610862">
    <property type="component" value="Unassembled WGS sequence"/>
</dbReference>
<keyword evidence="10 11" id="KW-0472">Membrane</keyword>
<gene>
    <name evidence="14" type="ORF">H8692_02295</name>
</gene>
<dbReference type="Gene3D" id="1.20.120.620">
    <property type="entry name" value="Backbone structure of the membrane domain of e. Coli histidine kinase receptor kdpd"/>
    <property type="match status" value="1"/>
</dbReference>
<dbReference type="SUPFAM" id="SSF52540">
    <property type="entry name" value="P-loop containing nucleoside triphosphate hydrolases"/>
    <property type="match status" value="1"/>
</dbReference>
<keyword evidence="3" id="KW-0808">Transferase</keyword>
<keyword evidence="15" id="KW-1185">Reference proteome</keyword>
<dbReference type="Gene3D" id="3.40.50.620">
    <property type="entry name" value="HUPs"/>
    <property type="match status" value="1"/>
</dbReference>
<keyword evidence="6 14" id="KW-0418">Kinase</keyword>
<evidence type="ECO:0000256" key="5">
    <source>
        <dbReference type="ARBA" id="ARBA00022741"/>
    </source>
</evidence>
<dbReference type="GO" id="GO:0005737">
    <property type="term" value="C:cytoplasm"/>
    <property type="evidence" value="ECO:0007669"/>
    <property type="project" value="UniProtKB-ARBA"/>
</dbReference>
<organism evidence="14 15">
    <name type="scientific">Lentihominibacter hominis</name>
    <dbReference type="NCBI Taxonomy" id="2763645"/>
    <lineage>
        <taxon>Bacteria</taxon>
        <taxon>Bacillati</taxon>
        <taxon>Bacillota</taxon>
        <taxon>Clostridia</taxon>
        <taxon>Peptostreptococcales</taxon>
        <taxon>Anaerovoracaceae</taxon>
        <taxon>Lentihominibacter</taxon>
    </lineage>
</organism>
<dbReference type="Pfam" id="PF13493">
    <property type="entry name" value="DUF4118"/>
    <property type="match status" value="1"/>
</dbReference>
<dbReference type="SUPFAM" id="SSF52402">
    <property type="entry name" value="Adenine nucleotide alpha hydrolases-like"/>
    <property type="match status" value="1"/>
</dbReference>
<feature type="domain" description="Signal transduction histidine kinase osmosensitive K+ channel sensor N-terminal" evidence="12">
    <location>
        <begin position="27"/>
        <end position="235"/>
    </location>
</feature>
<dbReference type="CDD" id="cd01987">
    <property type="entry name" value="USP_KdpD-like"/>
    <property type="match status" value="1"/>
</dbReference>
<dbReference type="RefSeq" id="WP_187524914.1">
    <property type="nucleotide sequence ID" value="NZ_JACRTA010000001.1"/>
</dbReference>
<evidence type="ECO:0000256" key="7">
    <source>
        <dbReference type="ARBA" id="ARBA00022840"/>
    </source>
</evidence>
<dbReference type="InterPro" id="IPR038318">
    <property type="entry name" value="KdpD_sf"/>
</dbReference>
<keyword evidence="4 11" id="KW-0812">Transmembrane</keyword>
<evidence type="ECO:0000256" key="6">
    <source>
        <dbReference type="ARBA" id="ARBA00022777"/>
    </source>
</evidence>
<evidence type="ECO:0000256" key="10">
    <source>
        <dbReference type="ARBA" id="ARBA00023136"/>
    </source>
</evidence>
<dbReference type="Gene3D" id="3.30.450.40">
    <property type="match status" value="1"/>
</dbReference>
<accession>A0A926E8J4</accession>
<evidence type="ECO:0000256" key="8">
    <source>
        <dbReference type="ARBA" id="ARBA00022989"/>
    </source>
</evidence>
<feature type="domain" description="Sensor protein KdpD transmembrane" evidence="13">
    <location>
        <begin position="408"/>
        <end position="515"/>
    </location>
</feature>
<evidence type="ECO:0000256" key="9">
    <source>
        <dbReference type="ARBA" id="ARBA00023012"/>
    </source>
</evidence>
<evidence type="ECO:0000256" key="2">
    <source>
        <dbReference type="ARBA" id="ARBA00022553"/>
    </source>
</evidence>
<feature type="transmembrane region" description="Helical" evidence="11">
    <location>
        <begin position="407"/>
        <end position="428"/>
    </location>
</feature>
<proteinExistence type="predicted"/>
<dbReference type="InterPro" id="IPR029016">
    <property type="entry name" value="GAF-like_dom_sf"/>
</dbReference>
<dbReference type="InterPro" id="IPR014729">
    <property type="entry name" value="Rossmann-like_a/b/a_fold"/>
</dbReference>
<sequence>MSDGRAAPEEFLERIRAEKAIEQKYERGKLKIFLGYVAGTGKTYAMLEMAHVLKKEGIDVVAGYIEPHDRPDTVKMMEGIEQLPFKMVEYKGHKFREFDLDAALLRKPKVILVDELAHTNVPGCRHEKRYQDIEELLDHGINVYTTVNIQHLESLNDVVENITGVEVKERIPDSVFDGADQVKMVDIEPEELILRMKEGKIYRKTQSARALNNFFKKNKLTALREMALRRMADRVNMIAEQENKACGDMNISPEEHVMVCISPSPVNGKVIRKAARLANSLHANFTALYIENVVLQNMTSKNKRQRDANIKLARKLGAKVVTVFSNNIARQIAEYAKISHVTKIVMGRTNHGSSFRQNSRALSNSVMQHAPGLDVLVVSDEDGRRRRRLSLNSRVIGYFKNARIRDFFLTALICVLSIAIGLGLRNMGFSEANIIMVYLFGIMVTSIFTRGYLCSTLQSVVGVLTFNYFFVMPVHSMAADNSEYYLTFAMLLSVGLISSWSLSKVQRQNEANAKRVYRTEILLNNSRQLRRSFSRQEVGEELASQIQKLLMLTVLFYTKVDGICQDPYIFFRKDLDSDIYEELKEKYTDIREQSVVSWVFENGHRAGCTTHTLPDAEAIYLPVMDGEKVLAVVGMVLEERREIGSFKYDIISAILNEAAFVLERIERIETAKRDGSKEVNS</sequence>
<keyword evidence="8 11" id="KW-1133">Transmembrane helix</keyword>
<feature type="transmembrane region" description="Helical" evidence="11">
    <location>
        <begin position="484"/>
        <end position="502"/>
    </location>
</feature>
<evidence type="ECO:0000256" key="1">
    <source>
        <dbReference type="ARBA" id="ARBA00004141"/>
    </source>
</evidence>
<name>A0A926E8J4_9FIRM</name>
<evidence type="ECO:0000313" key="15">
    <source>
        <dbReference type="Proteomes" id="UP000610862"/>
    </source>
</evidence>
<feature type="transmembrane region" description="Helical" evidence="11">
    <location>
        <begin position="434"/>
        <end position="453"/>
    </location>
</feature>
<dbReference type="FunFam" id="3.40.50.300:FF:000483">
    <property type="entry name" value="Sensor histidine kinase KdpD"/>
    <property type="match status" value="1"/>
</dbReference>
<comment type="subcellular location">
    <subcellularLocation>
        <location evidence="1">Membrane</location>
        <topology evidence="1">Multi-pass membrane protein</topology>
    </subcellularLocation>
</comment>
<feature type="transmembrane region" description="Helical" evidence="11">
    <location>
        <begin position="460"/>
        <end position="478"/>
    </location>
</feature>
<dbReference type="GO" id="GO:0005524">
    <property type="term" value="F:ATP binding"/>
    <property type="evidence" value="ECO:0007669"/>
    <property type="project" value="UniProtKB-KW"/>
</dbReference>
<keyword evidence="5" id="KW-0547">Nucleotide-binding</keyword>
<comment type="caution">
    <text evidence="14">The sequence shown here is derived from an EMBL/GenBank/DDBJ whole genome shotgun (WGS) entry which is preliminary data.</text>
</comment>
<dbReference type="EMBL" id="JACRTA010000001">
    <property type="protein sequence ID" value="MBC8567591.1"/>
    <property type="molecule type" value="Genomic_DNA"/>
</dbReference>
<dbReference type="InterPro" id="IPR003852">
    <property type="entry name" value="Sig_transdc_His_kinase_KdpD_N"/>
</dbReference>
<dbReference type="InterPro" id="IPR052023">
    <property type="entry name" value="Histidine_kinase_KdpD"/>
</dbReference>
<evidence type="ECO:0000259" key="13">
    <source>
        <dbReference type="Pfam" id="PF13493"/>
    </source>
</evidence>
<dbReference type="AlphaFoldDB" id="A0A926E8J4"/>
<protein>
    <submittedName>
        <fullName evidence="14">Sensor histidine kinase KdpD</fullName>
    </submittedName>
</protein>
<dbReference type="InterPro" id="IPR025201">
    <property type="entry name" value="KdpD_TM"/>
</dbReference>
<dbReference type="PANTHER" id="PTHR45569:SF1">
    <property type="entry name" value="SENSOR PROTEIN KDPD"/>
    <property type="match status" value="1"/>
</dbReference>
<evidence type="ECO:0000256" key="11">
    <source>
        <dbReference type="SAM" id="Phobius"/>
    </source>
</evidence>
<dbReference type="PANTHER" id="PTHR45569">
    <property type="entry name" value="SENSOR PROTEIN KDPD"/>
    <property type="match status" value="1"/>
</dbReference>
<dbReference type="Pfam" id="PF02702">
    <property type="entry name" value="KdpD"/>
    <property type="match status" value="1"/>
</dbReference>
<evidence type="ECO:0000256" key="4">
    <source>
        <dbReference type="ARBA" id="ARBA00022692"/>
    </source>
</evidence>
<dbReference type="Gene3D" id="3.40.50.300">
    <property type="entry name" value="P-loop containing nucleotide triphosphate hydrolases"/>
    <property type="match status" value="1"/>
</dbReference>
<dbReference type="GO" id="GO:0005886">
    <property type="term" value="C:plasma membrane"/>
    <property type="evidence" value="ECO:0007669"/>
    <property type="project" value="TreeGrafter"/>
</dbReference>
<reference evidence="14" key="1">
    <citation type="submission" date="2020-08" db="EMBL/GenBank/DDBJ databases">
        <title>Genome public.</title>
        <authorList>
            <person name="Liu C."/>
            <person name="Sun Q."/>
        </authorList>
    </citation>
    <scope>NUCLEOTIDE SEQUENCE</scope>
    <source>
        <strain evidence="14">NSJ-24</strain>
    </source>
</reference>
<dbReference type="InterPro" id="IPR027417">
    <property type="entry name" value="P-loop_NTPase"/>
</dbReference>
<evidence type="ECO:0000259" key="12">
    <source>
        <dbReference type="Pfam" id="PF02702"/>
    </source>
</evidence>
<keyword evidence="2" id="KW-0597">Phosphoprotein</keyword>
<keyword evidence="9" id="KW-0902">Two-component regulatory system</keyword>
<evidence type="ECO:0000256" key="3">
    <source>
        <dbReference type="ARBA" id="ARBA00022679"/>
    </source>
</evidence>
<evidence type="ECO:0000313" key="14">
    <source>
        <dbReference type="EMBL" id="MBC8567591.1"/>
    </source>
</evidence>
<dbReference type="GO" id="GO:0000155">
    <property type="term" value="F:phosphorelay sensor kinase activity"/>
    <property type="evidence" value="ECO:0007669"/>
    <property type="project" value="InterPro"/>
</dbReference>